<proteinExistence type="evidence at protein level"/>
<evidence type="ECO:0007829" key="3">
    <source>
        <dbReference type="PDB" id="4W8B"/>
    </source>
</evidence>
<dbReference type="EMBL" id="GU205382">
    <property type="protein sequence ID" value="ADB44000.1"/>
    <property type="molecule type" value="Genomic_DNA"/>
</dbReference>
<name>A0ACD6B8H5_9BACT</name>
<dbReference type="PDB" id="4W8A">
    <property type="method" value="X-ray"/>
    <property type="resolution" value="1.72 A"/>
    <property type="chains" value="A=139-516"/>
</dbReference>
<evidence type="ECO:0007829" key="2">
    <source>
        <dbReference type="PDB" id="4W8A"/>
    </source>
</evidence>
<keyword evidence="2 3" id="KW-0002">3D-structure</keyword>
<organism evidence="1">
    <name type="scientific">uncultured bacterium</name>
    <dbReference type="NCBI Taxonomy" id="77133"/>
    <lineage>
        <taxon>Bacteria</taxon>
        <taxon>environmental samples</taxon>
    </lineage>
</organism>
<sequence>MYMKTKTKKILMLMVAFLATTAFAACSDNDGDGGGGTVPVSKLTVRPTTISFDALGGETVINAQAPVQATATSSADWCTVTVGEQYGDLKITPVTVTVSANTSTYERTATVVITAGSESETVTITQKEGSVDPSGTITKDAQAIAKDMYPGWNLGNTLEATGSGLDAETSWQPTLTTQQIIDAVKAAGFKSVRIPCSWDIHSDSNGEIDAQWMARVKQVVNYCINDGIYVVLNDHWDNGWIEVLGFSKSSSSYQAVDEATITSKITRLKDLWTQIANEFKDYDEHLLFAGLNEPFQEYSLFSGHHEELTPILCRYNQAFVEAVRATGGNNAQRTLVVQGPSTNINSSVNYMTADKLPETAGRLMVEVHYYDPGQFCGTFDASGDNAFYFWGAANHSTDHNATYGEEAYMLSQFGLLKTAYTSLGYPVIIGEYAALQRTISGDQNKHNASVKYFYQCVNEYATNNGIIAFAWDTNDTNGLNSEGGSSTIIDRANSAVVGNNAMEGVKAGVAAGKWPF</sequence>
<reference evidence="2 3" key="2">
    <citation type="journal article" date="2015" name="Biochemistry">
        <title>Structural basis for xyloglucan specificity and alpha-d-Xylp(1 6)-D-Glcp recognition at the -1 subsite within the GH5 family.</title>
        <authorList>
            <person name="Dos Santos C.R."/>
            <person name="Cordeiro R.L."/>
            <person name="Wong D.W."/>
            <person name="Murakami M.T."/>
        </authorList>
    </citation>
    <scope>X-RAY CRYSTALLOGRAPHY (1.15 ANGSTROMS) OF 139-516</scope>
</reference>
<accession>D2XML9</accession>
<evidence type="ECO:0000313" key="1">
    <source>
        <dbReference type="EMBL" id="ADB44000.1"/>
    </source>
</evidence>
<accession>A0ACD6B8H5</accession>
<protein>
    <submittedName>
        <fullName evidence="1">Exo-xyloglucanase</fullName>
    </submittedName>
</protein>
<reference evidence="1" key="1">
    <citation type="submission" date="2009-11" db="EMBL/GenBank/DDBJ databases">
        <title>Cloning and characterization of an exo-xyloglucanase from rumenal microbial metagenome.</title>
        <authorList>
            <person name="Wong D.W.S."/>
            <person name="Chan V.J."/>
            <person name="McCormack A.A."/>
            <person name="Batt S.B."/>
        </authorList>
    </citation>
    <scope>NUCLEOTIDE SEQUENCE</scope>
</reference>
<dbReference type="PDB" id="4W8B">
    <property type="method" value="X-ray"/>
    <property type="resolution" value="1.15 A"/>
    <property type="chains" value="A=139-516"/>
</dbReference>